<evidence type="ECO:0000256" key="1">
    <source>
        <dbReference type="SAM" id="Phobius"/>
    </source>
</evidence>
<comment type="caution">
    <text evidence="2">The sequence shown here is derived from an EMBL/GenBank/DDBJ whole genome shotgun (WGS) entry which is preliminary data.</text>
</comment>
<dbReference type="EMBL" id="BJWL01000015">
    <property type="protein sequence ID" value="GFZ01657.1"/>
    <property type="molecule type" value="Genomic_DNA"/>
</dbReference>
<keyword evidence="1" id="KW-1133">Transmembrane helix</keyword>
<accession>A0A7J0FTB6</accession>
<dbReference type="OrthoDB" id="1737945at2759"/>
<reference evidence="2 3" key="1">
    <citation type="submission" date="2019-07" db="EMBL/GenBank/DDBJ databases">
        <title>De Novo Assembly of kiwifruit Actinidia rufa.</title>
        <authorList>
            <person name="Sugita-Konishi S."/>
            <person name="Sato K."/>
            <person name="Mori E."/>
            <person name="Abe Y."/>
            <person name="Kisaki G."/>
            <person name="Hamano K."/>
            <person name="Suezawa K."/>
            <person name="Otani M."/>
            <person name="Fukuda T."/>
            <person name="Manabe T."/>
            <person name="Gomi K."/>
            <person name="Tabuchi M."/>
            <person name="Akimitsu K."/>
            <person name="Kataoka I."/>
        </authorList>
    </citation>
    <scope>NUCLEOTIDE SEQUENCE [LARGE SCALE GENOMIC DNA]</scope>
    <source>
        <strain evidence="3">cv. Fuchu</strain>
    </source>
</reference>
<feature type="transmembrane region" description="Helical" evidence="1">
    <location>
        <begin position="177"/>
        <end position="202"/>
    </location>
</feature>
<evidence type="ECO:0000313" key="2">
    <source>
        <dbReference type="EMBL" id="GFZ01657.1"/>
    </source>
</evidence>
<proteinExistence type="predicted"/>
<gene>
    <name evidence="2" type="ORF">Acr_15g0002660</name>
</gene>
<protein>
    <submittedName>
        <fullName evidence="2">Uncharacterized protein</fullName>
    </submittedName>
</protein>
<keyword evidence="3" id="KW-1185">Reference proteome</keyword>
<dbReference type="Proteomes" id="UP000585474">
    <property type="component" value="Unassembled WGS sequence"/>
</dbReference>
<keyword evidence="1" id="KW-0472">Membrane</keyword>
<dbReference type="AlphaFoldDB" id="A0A7J0FTB6"/>
<organism evidence="2 3">
    <name type="scientific">Actinidia rufa</name>
    <dbReference type="NCBI Taxonomy" id="165716"/>
    <lineage>
        <taxon>Eukaryota</taxon>
        <taxon>Viridiplantae</taxon>
        <taxon>Streptophyta</taxon>
        <taxon>Embryophyta</taxon>
        <taxon>Tracheophyta</taxon>
        <taxon>Spermatophyta</taxon>
        <taxon>Magnoliopsida</taxon>
        <taxon>eudicotyledons</taxon>
        <taxon>Gunneridae</taxon>
        <taxon>Pentapetalae</taxon>
        <taxon>asterids</taxon>
        <taxon>Ericales</taxon>
        <taxon>Actinidiaceae</taxon>
        <taxon>Actinidia</taxon>
    </lineage>
</organism>
<keyword evidence="1" id="KW-0812">Transmembrane</keyword>
<sequence length="249" mass="27266">MCTITIADYLPYHPNPCDPSLALASTSCTRRRSVPSPRISWAFAAMDTKLNGNNSPPWAKFVEVYKGQDKYVTDAPPYREAPTFAAWKAEAAQIHIRLWNSMEPQISSSLVYLDTAKQILGAKELPSLGELFSRFCQASLPHVVLFLLSVLAWLHYWDLIVLQGVGLDVVGVIPPGMAVFLDVDVVILVVVAEVGVLGDAYVSEDSMVTISAEEYQRLLMAELSATATLVQTSVSVACVATHIPWVIDL</sequence>
<feature type="transmembrane region" description="Helical" evidence="1">
    <location>
        <begin position="138"/>
        <end position="157"/>
    </location>
</feature>
<evidence type="ECO:0000313" key="3">
    <source>
        <dbReference type="Proteomes" id="UP000585474"/>
    </source>
</evidence>
<name>A0A7J0FTB6_9ERIC</name>